<dbReference type="GO" id="GO:0046872">
    <property type="term" value="F:metal ion binding"/>
    <property type="evidence" value="ECO:0007669"/>
    <property type="project" value="UniProtKB-KW"/>
</dbReference>
<name>A0AAR5PZQ0_DENPD</name>
<dbReference type="InterPro" id="IPR037094">
    <property type="entry name" value="Glyco_hydro_38_cen_sf"/>
</dbReference>
<comment type="catalytic activity">
    <reaction evidence="1">
        <text>Hydrolysis of terminal, non-reducing alpha-D-mannose residues in alpha-D-mannosides.</text>
        <dbReference type="EC" id="3.2.1.24"/>
    </reaction>
</comment>
<feature type="domain" description="Glycoside hydrolase family 38 central" evidence="12">
    <location>
        <begin position="372"/>
        <end position="447"/>
    </location>
</feature>
<evidence type="ECO:0000259" key="12">
    <source>
        <dbReference type="SMART" id="SM00872"/>
    </source>
</evidence>
<dbReference type="Pfam" id="PF07748">
    <property type="entry name" value="Glyco_hydro_38C"/>
    <property type="match status" value="1"/>
</dbReference>
<keyword evidence="14" id="KW-1185">Reference proteome</keyword>
<evidence type="ECO:0000256" key="11">
    <source>
        <dbReference type="RuleBase" id="RU361199"/>
    </source>
</evidence>
<feature type="chain" id="PRO_5043112525" description="Alpha-mannosidase" evidence="11">
    <location>
        <begin position="25"/>
        <end position="1005"/>
    </location>
</feature>
<dbReference type="EnsemblMetazoa" id="XM_019910920.1">
    <property type="protein sequence ID" value="XP_019766479.1"/>
    <property type="gene ID" value="LOC109541924"/>
</dbReference>
<dbReference type="Gene3D" id="3.20.110.10">
    <property type="entry name" value="Glycoside hydrolase 38, N terminal domain"/>
    <property type="match status" value="1"/>
</dbReference>
<dbReference type="PANTHER" id="PTHR11607">
    <property type="entry name" value="ALPHA-MANNOSIDASE"/>
    <property type="match status" value="1"/>
</dbReference>
<evidence type="ECO:0000256" key="3">
    <source>
        <dbReference type="ARBA" id="ARBA00012752"/>
    </source>
</evidence>
<dbReference type="InterPro" id="IPR013780">
    <property type="entry name" value="Glyco_hydro_b"/>
</dbReference>
<dbReference type="FunFam" id="1.20.1270.50:FF:000002">
    <property type="entry name" value="Alpha-mannosidase"/>
    <property type="match status" value="1"/>
</dbReference>
<accession>A0AAR5PZQ0</accession>
<dbReference type="InterPro" id="IPR015341">
    <property type="entry name" value="Glyco_hydro_38_cen"/>
</dbReference>
<dbReference type="GO" id="GO:0005764">
    <property type="term" value="C:lysosome"/>
    <property type="evidence" value="ECO:0007669"/>
    <property type="project" value="TreeGrafter"/>
</dbReference>
<dbReference type="InterPro" id="IPR000602">
    <property type="entry name" value="Glyco_hydro_38_N"/>
</dbReference>
<dbReference type="GO" id="GO:0006013">
    <property type="term" value="P:mannose metabolic process"/>
    <property type="evidence" value="ECO:0007669"/>
    <property type="project" value="InterPro"/>
</dbReference>
<dbReference type="FunFam" id="1.20.1270.50:FF:000003">
    <property type="entry name" value="Alpha-mannosidase"/>
    <property type="match status" value="1"/>
</dbReference>
<evidence type="ECO:0000256" key="5">
    <source>
        <dbReference type="ARBA" id="ARBA00022729"/>
    </source>
</evidence>
<comment type="similarity">
    <text evidence="2 11">Belongs to the glycosyl hydrolase 38 family.</text>
</comment>
<protein>
    <recommendedName>
        <fullName evidence="3 11">Alpha-mannosidase</fullName>
        <ecNumber evidence="11">3.2.1.-</ecNumber>
    </recommendedName>
</protein>
<dbReference type="Gene3D" id="2.60.40.1360">
    <property type="match status" value="1"/>
</dbReference>
<keyword evidence="4 11" id="KW-0479">Metal-binding</keyword>
<dbReference type="FunFam" id="2.60.40.1180:FF:000018">
    <property type="entry name" value="Alpha-mannosidase"/>
    <property type="match status" value="1"/>
</dbReference>
<dbReference type="SMART" id="SM00872">
    <property type="entry name" value="Alpha-mann_mid"/>
    <property type="match status" value="1"/>
</dbReference>
<dbReference type="GO" id="GO:0030246">
    <property type="term" value="F:carbohydrate binding"/>
    <property type="evidence" value="ECO:0007669"/>
    <property type="project" value="InterPro"/>
</dbReference>
<dbReference type="AlphaFoldDB" id="A0AAR5PZQ0"/>
<dbReference type="InterPro" id="IPR011013">
    <property type="entry name" value="Gal_mutarotase_sf_dom"/>
</dbReference>
<dbReference type="InterPro" id="IPR028995">
    <property type="entry name" value="Glyco_hydro_57/38_cen_sf"/>
</dbReference>
<evidence type="ECO:0000313" key="14">
    <source>
        <dbReference type="Proteomes" id="UP000019118"/>
    </source>
</evidence>
<dbReference type="Gene3D" id="2.70.98.30">
    <property type="entry name" value="Golgi alpha-mannosidase II, domain 4"/>
    <property type="match status" value="1"/>
</dbReference>
<organism evidence="13 14">
    <name type="scientific">Dendroctonus ponderosae</name>
    <name type="common">Mountain pine beetle</name>
    <dbReference type="NCBI Taxonomy" id="77166"/>
    <lineage>
        <taxon>Eukaryota</taxon>
        <taxon>Metazoa</taxon>
        <taxon>Ecdysozoa</taxon>
        <taxon>Arthropoda</taxon>
        <taxon>Hexapoda</taxon>
        <taxon>Insecta</taxon>
        <taxon>Pterygota</taxon>
        <taxon>Neoptera</taxon>
        <taxon>Endopterygota</taxon>
        <taxon>Coleoptera</taxon>
        <taxon>Polyphaga</taxon>
        <taxon>Cucujiformia</taxon>
        <taxon>Curculionidae</taxon>
        <taxon>Scolytinae</taxon>
        <taxon>Dendroctonus</taxon>
    </lineage>
</organism>
<keyword evidence="8" id="KW-1015">Disulfide bond</keyword>
<keyword evidence="10 11" id="KW-0326">Glycosidase</keyword>
<dbReference type="SUPFAM" id="SSF74650">
    <property type="entry name" value="Galactose mutarotase-like"/>
    <property type="match status" value="1"/>
</dbReference>
<proteinExistence type="inferred from homology"/>
<dbReference type="FunFam" id="3.20.110.10:FF:000001">
    <property type="entry name" value="Alpha-mannosidase"/>
    <property type="match status" value="1"/>
</dbReference>
<dbReference type="Gene3D" id="2.60.40.1180">
    <property type="entry name" value="Golgi alpha-mannosidase II"/>
    <property type="match status" value="1"/>
</dbReference>
<evidence type="ECO:0000256" key="8">
    <source>
        <dbReference type="ARBA" id="ARBA00023157"/>
    </source>
</evidence>
<dbReference type="EC" id="3.2.1.-" evidence="11"/>
<dbReference type="Pfam" id="PF01074">
    <property type="entry name" value="Glyco_hydro_38N"/>
    <property type="match status" value="1"/>
</dbReference>
<evidence type="ECO:0000256" key="10">
    <source>
        <dbReference type="ARBA" id="ARBA00023295"/>
    </source>
</evidence>
<dbReference type="SUPFAM" id="SSF88713">
    <property type="entry name" value="Glycoside hydrolase/deacetylase"/>
    <property type="match status" value="1"/>
</dbReference>
<dbReference type="FunFam" id="2.70.98.30:FF:000003">
    <property type="entry name" value="Alpha-mannosidase"/>
    <property type="match status" value="1"/>
</dbReference>
<evidence type="ECO:0000256" key="9">
    <source>
        <dbReference type="ARBA" id="ARBA00023180"/>
    </source>
</evidence>
<dbReference type="InterPro" id="IPR011330">
    <property type="entry name" value="Glyco_hydro/deAcase_b/a-brl"/>
</dbReference>
<dbReference type="Proteomes" id="UP000019118">
    <property type="component" value="Unassembled WGS sequence"/>
</dbReference>
<feature type="signal peptide" evidence="11">
    <location>
        <begin position="1"/>
        <end position="24"/>
    </location>
</feature>
<keyword evidence="9" id="KW-0325">Glycoprotein</keyword>
<keyword evidence="7 11" id="KW-0862">Zinc</keyword>
<comment type="cofactor">
    <cofactor evidence="11">
        <name>Zn(2+)</name>
        <dbReference type="ChEBI" id="CHEBI:29105"/>
    </cofactor>
    <text evidence="11">Binds 1 zinc ion per subunit.</text>
</comment>
<keyword evidence="5 11" id="KW-0732">Signal</keyword>
<evidence type="ECO:0000256" key="6">
    <source>
        <dbReference type="ARBA" id="ARBA00022801"/>
    </source>
</evidence>
<dbReference type="PANTHER" id="PTHR11607:SF3">
    <property type="entry name" value="LYSOSOMAL ALPHA-MANNOSIDASE"/>
    <property type="match status" value="1"/>
</dbReference>
<evidence type="ECO:0000256" key="2">
    <source>
        <dbReference type="ARBA" id="ARBA00009792"/>
    </source>
</evidence>
<dbReference type="InterPro" id="IPR011682">
    <property type="entry name" value="Glyco_hydro_38_C"/>
</dbReference>
<evidence type="ECO:0000256" key="1">
    <source>
        <dbReference type="ARBA" id="ARBA00000365"/>
    </source>
</evidence>
<dbReference type="InterPro" id="IPR041147">
    <property type="entry name" value="GH38_C"/>
</dbReference>
<sequence length="1005" mass="113925">MKPLIGSMLAQLAIFVFCFAGVAPEDPEATNCGYQSCNPTKEGSINVHLIAHSHDDVGWVKTVDEFYYGTKSLVYSAGVIYIYDNVLSAVRRRKDRRFIYVETAFFWKWWQDQEESDRQVLRELINNGQIEFTGGGWSMNDEAVTNYQSIIDQMSWGLKRLNDTFGECGRPKMGWQIDPFGHSSEMASIFARLGYDGIILGRIDYEDQANRIANRTMEMVWRGSTNLGTSTDIFSSVLYDHYDAPRGFCFDILCDDDPLIDDLESPHYNIEAKAEEFILKHVQSRVGSFQTSNIMVPMGRDFAYQQAEAWFANIDRLIKYVNEKEVFNHTKYHLFYSTPSCYAAAVQQESAGLISAPLKTDDFLPYASDSHSFWTGFYTSRPTLKRFEREANGFLQACKQLFSLANLPSELEPKLNRLREAMGVMQHHDAITGTEKQVVASDYARLLHMGITQCEDVTFQALSKFTNIDAGDFQRCQLLNISECALSEQAERLTITVYNPLSRKVNKYIRVPVMGSAYSVTDPEGQNVASQLVPIAAGVQGIIGRNSSASVELVFQAEALPPLGFKSFFIKRELGDTLTREDTFLQFDYSNQQGVGFSIDEATGLVSSLQMNSVKLDIDQRFWYYNGSNGWIDEPGSKPSGAYLFRPDPYFPISKVSDTATFEVYRGDVVTEIHQSFSEIATQVIRLYANEKHVEFDWVAGPMEIESQHGRELISRFTTPLKSGSKFFTDSNGREMVERVRNYRPTWDVTVNETESANYYPVTSRIIIRDEEDDVEFAVLTDRAEGGASLEDGAVELMLLRNTITDDLLGVNEALIELQYGRPIVAKGSHYVVAGHMRNPADSEETIASIEHEIASQKLLDSWIFLSLPLEDTFEEYKTSHLMEFSGLTNSLPANVQILTLEPWSEASYLLRVEHIFEVDEDPVLSQPTTVELQNLFATFTIKSLRETTLGGNQWLEDNERMIFKSLYQSDGLNYRPVAEELGEFAVTLNPMEIRTFIIQIEPKL</sequence>
<keyword evidence="6 11" id="KW-0378">Hydrolase</keyword>
<reference evidence="13" key="2">
    <citation type="submission" date="2024-08" db="UniProtKB">
        <authorList>
            <consortium name="EnsemblMetazoa"/>
        </authorList>
    </citation>
    <scope>IDENTIFICATION</scope>
</reference>
<dbReference type="Gene3D" id="1.20.1270.50">
    <property type="entry name" value="Glycoside hydrolase family 38, central domain"/>
    <property type="match status" value="2"/>
</dbReference>
<dbReference type="InterPro" id="IPR027291">
    <property type="entry name" value="Glyco_hydro_38_N_sf"/>
</dbReference>
<evidence type="ECO:0000313" key="13">
    <source>
        <dbReference type="EnsemblMetazoa" id="XP_019766479.1"/>
    </source>
</evidence>
<dbReference type="CDD" id="cd10810">
    <property type="entry name" value="GH38N_AMII_LAM_like"/>
    <property type="match status" value="1"/>
</dbReference>
<evidence type="ECO:0000256" key="7">
    <source>
        <dbReference type="ARBA" id="ARBA00022833"/>
    </source>
</evidence>
<dbReference type="SUPFAM" id="SSF88688">
    <property type="entry name" value="Families 57/38 glycoside transferase middle domain"/>
    <property type="match status" value="1"/>
</dbReference>
<dbReference type="InterPro" id="IPR050843">
    <property type="entry name" value="Glycosyl_Hydrlase_38"/>
</dbReference>
<dbReference type="GO" id="GO:0004559">
    <property type="term" value="F:alpha-mannosidase activity"/>
    <property type="evidence" value="ECO:0007669"/>
    <property type="project" value="UniProtKB-EC"/>
</dbReference>
<dbReference type="Pfam" id="PF21260">
    <property type="entry name" value="Laman-like_dom"/>
    <property type="match status" value="1"/>
</dbReference>
<reference evidence="14" key="1">
    <citation type="journal article" date="2013" name="Genome Biol.">
        <title>Draft genome of the mountain pine beetle, Dendroctonus ponderosae Hopkins, a major forest pest.</title>
        <authorList>
            <person name="Keeling C.I."/>
            <person name="Yuen M.M."/>
            <person name="Liao N.Y."/>
            <person name="Docking T.R."/>
            <person name="Chan S.K."/>
            <person name="Taylor G.A."/>
            <person name="Palmquist D.L."/>
            <person name="Jackman S.D."/>
            <person name="Nguyen A."/>
            <person name="Li M."/>
            <person name="Henderson H."/>
            <person name="Janes J.K."/>
            <person name="Zhao Y."/>
            <person name="Pandoh P."/>
            <person name="Moore R."/>
            <person name="Sperling F.A."/>
            <person name="Huber D.P."/>
            <person name="Birol I."/>
            <person name="Jones S.J."/>
            <person name="Bohlmann J."/>
        </authorList>
    </citation>
    <scope>NUCLEOTIDE SEQUENCE</scope>
</reference>
<dbReference type="Pfam" id="PF09261">
    <property type="entry name" value="Alpha-mann_mid"/>
    <property type="match status" value="1"/>
</dbReference>
<dbReference type="InterPro" id="IPR048534">
    <property type="entry name" value="Man2a1-like_dom"/>
</dbReference>
<dbReference type="Pfam" id="PF17677">
    <property type="entry name" value="Glyco_hydro38C2"/>
    <property type="match status" value="1"/>
</dbReference>
<evidence type="ECO:0000256" key="4">
    <source>
        <dbReference type="ARBA" id="ARBA00022723"/>
    </source>
</evidence>